<evidence type="ECO:0000259" key="2">
    <source>
        <dbReference type="Pfam" id="PF04909"/>
    </source>
</evidence>
<dbReference type="InterPro" id="IPR006680">
    <property type="entry name" value="Amidohydro-rel"/>
</dbReference>
<sequence>MAEDFEIIDAHHHLWDLDQGHYPFLAGQPEPDFFLGDYSALRCNYLPHDYRKDSSGHNIIATVHCEAERERTDQVGETLWLEQIAGAHGMPAAIVAHAWFDTPDAEDIIAQQAERLMVRGIRSKPRTGNAPGTVSPDAPGTMGDPLWRRGLRLLEKYDLSYDLRVPVWHLKEAVEIARLIPQTTVIINHTGFPWDRSKAGMTLWRDAMQAMANEPNTVVKLSELGLKNDSWRYEENCAIVLETIDLFGPHRCMFASNFPVAGLRIPFDDLYRAYKKMVADFSLNEKRMLFHDTAARVYRLEL</sequence>
<organism evidence="3">
    <name type="scientific">hydrothermal vent metagenome</name>
    <dbReference type="NCBI Taxonomy" id="652676"/>
    <lineage>
        <taxon>unclassified sequences</taxon>
        <taxon>metagenomes</taxon>
        <taxon>ecological metagenomes</taxon>
    </lineage>
</organism>
<accession>A0A160TRA6</accession>
<name>A0A160TRA6_9ZZZZ</name>
<comment type="similarity">
    <text evidence="1">Belongs to the metallo-dependent hydrolases superfamily.</text>
</comment>
<dbReference type="AlphaFoldDB" id="A0A160TRA6"/>
<dbReference type="InterPro" id="IPR052350">
    <property type="entry name" value="Metallo-dep_Lactonases"/>
</dbReference>
<feature type="domain" description="Amidohydrolase-related" evidence="2">
    <location>
        <begin position="8"/>
        <end position="300"/>
    </location>
</feature>
<gene>
    <name evidence="3" type="ORF">MGWOODY_XGa979</name>
</gene>
<keyword evidence="3" id="KW-0378">Hydrolase</keyword>
<reference evidence="3" key="1">
    <citation type="submission" date="2015-10" db="EMBL/GenBank/DDBJ databases">
        <authorList>
            <person name="Gilbert D.G."/>
        </authorList>
    </citation>
    <scope>NUCLEOTIDE SEQUENCE</scope>
</reference>
<dbReference type="GO" id="GO:0016787">
    <property type="term" value="F:hydrolase activity"/>
    <property type="evidence" value="ECO:0007669"/>
    <property type="project" value="UniProtKB-KW"/>
</dbReference>
<protein>
    <submittedName>
        <fullName evidence="3">L-fuconolactone hydrolase</fullName>
    </submittedName>
</protein>
<dbReference type="PANTHER" id="PTHR43569">
    <property type="entry name" value="AMIDOHYDROLASE"/>
    <property type="match status" value="1"/>
</dbReference>
<dbReference type="SUPFAM" id="SSF51556">
    <property type="entry name" value="Metallo-dependent hydrolases"/>
    <property type="match status" value="1"/>
</dbReference>
<dbReference type="Gene3D" id="3.20.20.140">
    <property type="entry name" value="Metal-dependent hydrolases"/>
    <property type="match status" value="1"/>
</dbReference>
<dbReference type="InterPro" id="IPR032466">
    <property type="entry name" value="Metal_Hydrolase"/>
</dbReference>
<evidence type="ECO:0000256" key="1">
    <source>
        <dbReference type="ARBA" id="ARBA00038310"/>
    </source>
</evidence>
<evidence type="ECO:0000313" key="3">
    <source>
        <dbReference type="EMBL" id="CUS50061.1"/>
    </source>
</evidence>
<dbReference type="Pfam" id="PF04909">
    <property type="entry name" value="Amidohydro_2"/>
    <property type="match status" value="1"/>
</dbReference>
<dbReference type="EMBL" id="CZRL01000010">
    <property type="protein sequence ID" value="CUS50061.1"/>
    <property type="molecule type" value="Genomic_DNA"/>
</dbReference>
<dbReference type="PANTHER" id="PTHR43569:SF1">
    <property type="entry name" value="BLL3371 PROTEIN"/>
    <property type="match status" value="1"/>
</dbReference>
<proteinExistence type="inferred from homology"/>